<protein>
    <submittedName>
        <fullName evidence="2">Uncharacterized protein</fullName>
    </submittedName>
</protein>
<evidence type="ECO:0000256" key="1">
    <source>
        <dbReference type="SAM" id="MobiDB-lite"/>
    </source>
</evidence>
<keyword evidence="3" id="KW-1185">Reference proteome</keyword>
<accession>L5L0P0</accession>
<proteinExistence type="predicted"/>
<dbReference type="EMBL" id="KB030429">
    <property type="protein sequence ID" value="ELK16831.1"/>
    <property type="molecule type" value="Genomic_DNA"/>
</dbReference>
<evidence type="ECO:0000313" key="3">
    <source>
        <dbReference type="Proteomes" id="UP000010552"/>
    </source>
</evidence>
<dbReference type="InParanoid" id="L5L0P0"/>
<organism evidence="2 3">
    <name type="scientific">Pteropus alecto</name>
    <name type="common">Black flying fox</name>
    <dbReference type="NCBI Taxonomy" id="9402"/>
    <lineage>
        <taxon>Eukaryota</taxon>
        <taxon>Metazoa</taxon>
        <taxon>Chordata</taxon>
        <taxon>Craniata</taxon>
        <taxon>Vertebrata</taxon>
        <taxon>Euteleostomi</taxon>
        <taxon>Mammalia</taxon>
        <taxon>Eutheria</taxon>
        <taxon>Laurasiatheria</taxon>
        <taxon>Chiroptera</taxon>
        <taxon>Yinpterochiroptera</taxon>
        <taxon>Pteropodoidea</taxon>
        <taxon>Pteropodidae</taxon>
        <taxon>Pteropodinae</taxon>
        <taxon>Pteropus</taxon>
    </lineage>
</organism>
<reference evidence="3" key="1">
    <citation type="journal article" date="2013" name="Science">
        <title>Comparative analysis of bat genomes provides insight into the evolution of flight and immunity.</title>
        <authorList>
            <person name="Zhang G."/>
            <person name="Cowled C."/>
            <person name="Shi Z."/>
            <person name="Huang Z."/>
            <person name="Bishop-Lilly K.A."/>
            <person name="Fang X."/>
            <person name="Wynne J.W."/>
            <person name="Xiong Z."/>
            <person name="Baker M.L."/>
            <person name="Zhao W."/>
            <person name="Tachedjian M."/>
            <person name="Zhu Y."/>
            <person name="Zhou P."/>
            <person name="Jiang X."/>
            <person name="Ng J."/>
            <person name="Yang L."/>
            <person name="Wu L."/>
            <person name="Xiao J."/>
            <person name="Feng Y."/>
            <person name="Chen Y."/>
            <person name="Sun X."/>
            <person name="Zhang Y."/>
            <person name="Marsh G.A."/>
            <person name="Crameri G."/>
            <person name="Broder C.C."/>
            <person name="Frey K.G."/>
            <person name="Wang L.F."/>
            <person name="Wang J."/>
        </authorList>
    </citation>
    <scope>NUCLEOTIDE SEQUENCE [LARGE SCALE GENOMIC DNA]</scope>
</reference>
<dbReference type="Proteomes" id="UP000010552">
    <property type="component" value="Unassembled WGS sequence"/>
</dbReference>
<feature type="region of interest" description="Disordered" evidence="1">
    <location>
        <begin position="1"/>
        <end position="27"/>
    </location>
</feature>
<gene>
    <name evidence="2" type="ORF">PAL_GLEAN10014120</name>
</gene>
<evidence type="ECO:0000313" key="2">
    <source>
        <dbReference type="EMBL" id="ELK16831.1"/>
    </source>
</evidence>
<sequence>MGHQEGDRPRGSPVAPSPAAERLLSRPSPLVLTDERAVLKSTVFNSGSSVFFVTFVILCPASK</sequence>
<name>L5L0P0_PTEAL</name>
<dbReference type="AlphaFoldDB" id="L5L0P0"/>
<feature type="compositionally biased region" description="Basic and acidic residues" evidence="1">
    <location>
        <begin position="1"/>
        <end position="10"/>
    </location>
</feature>